<comment type="catalytic activity">
    <reaction evidence="8">
        <text>L-threonyl-[protein] + ATP = O-phospho-L-threonyl-[protein] + ADP + H(+)</text>
        <dbReference type="Rhea" id="RHEA:46608"/>
        <dbReference type="Rhea" id="RHEA-COMP:11060"/>
        <dbReference type="Rhea" id="RHEA-COMP:11605"/>
        <dbReference type="ChEBI" id="CHEBI:15378"/>
        <dbReference type="ChEBI" id="CHEBI:30013"/>
        <dbReference type="ChEBI" id="CHEBI:30616"/>
        <dbReference type="ChEBI" id="CHEBI:61977"/>
        <dbReference type="ChEBI" id="CHEBI:456216"/>
        <dbReference type="EC" id="2.7.11.1"/>
    </reaction>
</comment>
<dbReference type="PANTHER" id="PTHR48012">
    <property type="entry name" value="STERILE20-LIKE KINASE, ISOFORM B-RELATED"/>
    <property type="match status" value="1"/>
</dbReference>
<dbReference type="EC" id="2.7.11.1" evidence="2"/>
<evidence type="ECO:0000313" key="13">
    <source>
        <dbReference type="Proteomes" id="UP000193920"/>
    </source>
</evidence>
<keyword evidence="5" id="KW-0547">Nucleotide-binding</keyword>
<feature type="transmembrane region" description="Helical" evidence="10">
    <location>
        <begin position="314"/>
        <end position="341"/>
    </location>
</feature>
<evidence type="ECO:0000256" key="8">
    <source>
        <dbReference type="ARBA" id="ARBA00047899"/>
    </source>
</evidence>
<keyword evidence="6 12" id="KW-0418">Kinase</keyword>
<dbReference type="OrthoDB" id="248923at2759"/>
<dbReference type="Pfam" id="PF00069">
    <property type="entry name" value="Pkinase"/>
    <property type="match status" value="1"/>
</dbReference>
<dbReference type="PANTHER" id="PTHR48012:SF2">
    <property type="entry name" value="STERILE20-LIKE KINASE, ISOFORM B"/>
    <property type="match status" value="1"/>
</dbReference>
<dbReference type="EMBL" id="MCOG01000419">
    <property type="protein sequence ID" value="ORY08629.1"/>
    <property type="molecule type" value="Genomic_DNA"/>
</dbReference>
<accession>A0A1Y1ZEI6</accession>
<keyword evidence="10" id="KW-1133">Transmembrane helix</keyword>
<dbReference type="InterPro" id="IPR050629">
    <property type="entry name" value="STE20/SPS1-PAK"/>
</dbReference>
<dbReference type="SMART" id="SM00220">
    <property type="entry name" value="S_TKc"/>
    <property type="match status" value="1"/>
</dbReference>
<evidence type="ECO:0000256" key="3">
    <source>
        <dbReference type="ARBA" id="ARBA00022527"/>
    </source>
</evidence>
<dbReference type="GO" id="GO:0005737">
    <property type="term" value="C:cytoplasm"/>
    <property type="evidence" value="ECO:0007669"/>
    <property type="project" value="TreeGrafter"/>
</dbReference>
<evidence type="ECO:0000256" key="4">
    <source>
        <dbReference type="ARBA" id="ARBA00022679"/>
    </source>
</evidence>
<evidence type="ECO:0000313" key="12">
    <source>
        <dbReference type="EMBL" id="ORY08629.1"/>
    </source>
</evidence>
<dbReference type="InterPro" id="IPR011009">
    <property type="entry name" value="Kinase-like_dom_sf"/>
</dbReference>
<dbReference type="Gene3D" id="1.10.510.10">
    <property type="entry name" value="Transferase(Phosphotransferase) domain 1"/>
    <property type="match status" value="1"/>
</dbReference>
<keyword evidence="4" id="KW-0808">Transferase</keyword>
<evidence type="ECO:0000256" key="10">
    <source>
        <dbReference type="SAM" id="Phobius"/>
    </source>
</evidence>
<protein>
    <recommendedName>
        <fullName evidence="2">non-specific serine/threonine protein kinase</fullName>
        <ecNumber evidence="2">2.7.11.1</ecNumber>
    </recommendedName>
</protein>
<evidence type="ECO:0000256" key="2">
    <source>
        <dbReference type="ARBA" id="ARBA00012513"/>
    </source>
</evidence>
<keyword evidence="7" id="KW-0067">ATP-binding</keyword>
<keyword evidence="3" id="KW-0723">Serine/threonine-protein kinase</keyword>
<dbReference type="FunFam" id="1.10.510.10:FF:000499">
    <property type="entry name" value="Serine/threonine-protein kinase KIC1"/>
    <property type="match status" value="1"/>
</dbReference>
<keyword evidence="10" id="KW-0472">Membrane</keyword>
<comment type="catalytic activity">
    <reaction evidence="9">
        <text>L-seryl-[protein] + ATP = O-phospho-L-seryl-[protein] + ADP + H(+)</text>
        <dbReference type="Rhea" id="RHEA:17989"/>
        <dbReference type="Rhea" id="RHEA-COMP:9863"/>
        <dbReference type="Rhea" id="RHEA-COMP:11604"/>
        <dbReference type="ChEBI" id="CHEBI:15378"/>
        <dbReference type="ChEBI" id="CHEBI:29999"/>
        <dbReference type="ChEBI" id="CHEBI:30616"/>
        <dbReference type="ChEBI" id="CHEBI:83421"/>
        <dbReference type="ChEBI" id="CHEBI:456216"/>
        <dbReference type="EC" id="2.7.11.1"/>
    </reaction>
</comment>
<dbReference type="GO" id="GO:0004674">
    <property type="term" value="F:protein serine/threonine kinase activity"/>
    <property type="evidence" value="ECO:0007669"/>
    <property type="project" value="UniProtKB-KW"/>
</dbReference>
<dbReference type="InterPro" id="IPR000719">
    <property type="entry name" value="Prot_kinase_dom"/>
</dbReference>
<organism evidence="12 13">
    <name type="scientific">Neocallimastix californiae</name>
    <dbReference type="NCBI Taxonomy" id="1754190"/>
    <lineage>
        <taxon>Eukaryota</taxon>
        <taxon>Fungi</taxon>
        <taxon>Fungi incertae sedis</taxon>
        <taxon>Chytridiomycota</taxon>
        <taxon>Chytridiomycota incertae sedis</taxon>
        <taxon>Neocallimastigomycetes</taxon>
        <taxon>Neocallimastigales</taxon>
        <taxon>Neocallimastigaceae</taxon>
        <taxon>Neocallimastix</taxon>
    </lineage>
</organism>
<gene>
    <name evidence="12" type="ORF">LY90DRAFT_439994</name>
</gene>
<dbReference type="CDD" id="cd06612">
    <property type="entry name" value="STKc_MST1_2"/>
    <property type="match status" value="1"/>
</dbReference>
<sequence>MSESHFTEEELKGNPEEIFNIMEKIGEGSYGSVYKAIHKRTSEIVSIKVVPIEDDYNDIIKEINFMKSIICPQVVRFYGSFVKEDSELWIVMEYCAAGSVSDIMHVRKKTLTEEQIAIVIKSTLQGLAYMHSHMKIHRDIKAGNILLNSRGEAKLADFGVSGQLSNSTAKRNTVIGTPYWMAPEVIQESGYGVSADIWSLGITCIEMAQGYPPYNNIHPMRAIFVIPSRPPPTLEQKEKFSDEFNEFIALCLVKKPEERMTATQLLETPFIKHAKSEVILEGIINEAIDLISQGALFNDVNNIYIYIPISIFTFIFYFLLLYLIYYILFYLFIFFFFFFFFTF</sequence>
<evidence type="ECO:0000256" key="6">
    <source>
        <dbReference type="ARBA" id="ARBA00022777"/>
    </source>
</evidence>
<reference evidence="12 13" key="1">
    <citation type="submission" date="2016-08" db="EMBL/GenBank/DDBJ databases">
        <title>A Parts List for Fungal Cellulosomes Revealed by Comparative Genomics.</title>
        <authorList>
            <consortium name="DOE Joint Genome Institute"/>
            <person name="Haitjema C.H."/>
            <person name="Gilmore S.P."/>
            <person name="Henske J.K."/>
            <person name="Solomon K.V."/>
            <person name="De Groot R."/>
            <person name="Kuo A."/>
            <person name="Mondo S.J."/>
            <person name="Salamov A.A."/>
            <person name="Labutti K."/>
            <person name="Zhao Z."/>
            <person name="Chiniquy J."/>
            <person name="Barry K."/>
            <person name="Brewer H.M."/>
            <person name="Purvine S.O."/>
            <person name="Wright A.T."/>
            <person name="Boxma B."/>
            <person name="Van Alen T."/>
            <person name="Hackstein J.H."/>
            <person name="Baker S.E."/>
            <person name="Grigoriev I.V."/>
            <person name="O'Malley M.A."/>
        </authorList>
    </citation>
    <scope>NUCLEOTIDE SEQUENCE [LARGE SCALE GENOMIC DNA]</scope>
    <source>
        <strain evidence="12 13">G1</strain>
    </source>
</reference>
<comment type="similarity">
    <text evidence="1">Belongs to the protein kinase superfamily. STE Ser/Thr protein kinase family. STE20 subfamily.</text>
</comment>
<evidence type="ECO:0000256" key="5">
    <source>
        <dbReference type="ARBA" id="ARBA00022741"/>
    </source>
</evidence>
<proteinExistence type="inferred from homology"/>
<keyword evidence="13" id="KW-1185">Reference proteome</keyword>
<feature type="domain" description="Protein kinase" evidence="11">
    <location>
        <begin position="19"/>
        <end position="271"/>
    </location>
</feature>
<evidence type="ECO:0000259" key="11">
    <source>
        <dbReference type="PROSITE" id="PS50011"/>
    </source>
</evidence>
<dbReference type="STRING" id="1754190.A0A1Y1ZEI6"/>
<dbReference type="PROSITE" id="PS50011">
    <property type="entry name" value="PROTEIN_KINASE_DOM"/>
    <property type="match status" value="1"/>
</dbReference>
<name>A0A1Y1ZEI6_9FUNG</name>
<dbReference type="Proteomes" id="UP000193920">
    <property type="component" value="Unassembled WGS sequence"/>
</dbReference>
<dbReference type="SUPFAM" id="SSF56112">
    <property type="entry name" value="Protein kinase-like (PK-like)"/>
    <property type="match status" value="1"/>
</dbReference>
<keyword evidence="10" id="KW-0812">Transmembrane</keyword>
<dbReference type="GO" id="GO:0005524">
    <property type="term" value="F:ATP binding"/>
    <property type="evidence" value="ECO:0007669"/>
    <property type="project" value="UniProtKB-KW"/>
</dbReference>
<evidence type="ECO:0000256" key="7">
    <source>
        <dbReference type="ARBA" id="ARBA00022840"/>
    </source>
</evidence>
<comment type="caution">
    <text evidence="12">The sequence shown here is derived from an EMBL/GenBank/DDBJ whole genome shotgun (WGS) entry which is preliminary data.</text>
</comment>
<evidence type="ECO:0000256" key="1">
    <source>
        <dbReference type="ARBA" id="ARBA00008874"/>
    </source>
</evidence>
<dbReference type="AlphaFoldDB" id="A0A1Y1ZEI6"/>
<evidence type="ECO:0000256" key="9">
    <source>
        <dbReference type="ARBA" id="ARBA00048679"/>
    </source>
</evidence>